<accession>A0A160N452</accession>
<dbReference type="Proteomes" id="UP000077255">
    <property type="component" value="Chromosome"/>
</dbReference>
<keyword evidence="3" id="KW-0472">Membrane</keyword>
<keyword evidence="2 8" id="KW-0732">Signal</keyword>
<evidence type="ECO:0000256" key="2">
    <source>
        <dbReference type="ARBA" id="ARBA00022729"/>
    </source>
</evidence>
<protein>
    <recommendedName>
        <fullName evidence="11">Sugar transporter</fullName>
    </recommendedName>
</protein>
<feature type="region of interest" description="Disordered" evidence="7">
    <location>
        <begin position="34"/>
        <end position="66"/>
    </location>
</feature>
<evidence type="ECO:0000313" key="10">
    <source>
        <dbReference type="Proteomes" id="UP000077255"/>
    </source>
</evidence>
<dbReference type="Pfam" id="PF13627">
    <property type="entry name" value="LptM_cons"/>
    <property type="match status" value="1"/>
</dbReference>
<dbReference type="EMBL" id="CP014841">
    <property type="protein sequence ID" value="AND70368.1"/>
    <property type="molecule type" value="Genomic_DNA"/>
</dbReference>
<evidence type="ECO:0008006" key="11">
    <source>
        <dbReference type="Google" id="ProtNLM"/>
    </source>
</evidence>
<evidence type="ECO:0000256" key="7">
    <source>
        <dbReference type="SAM" id="MobiDB-lite"/>
    </source>
</evidence>
<keyword evidence="5" id="KW-0998">Cell outer membrane</keyword>
<keyword evidence="6" id="KW-0449">Lipoprotein</keyword>
<dbReference type="PATRIC" id="fig|445710.3.peg.2910"/>
<dbReference type="PROSITE" id="PS51257">
    <property type="entry name" value="PROKAR_LIPOPROTEIN"/>
    <property type="match status" value="1"/>
</dbReference>
<dbReference type="AlphaFoldDB" id="A0A160N452"/>
<comment type="subcellular location">
    <subcellularLocation>
        <location evidence="1">Cell outer membrane</location>
        <topology evidence="1">Lipid-anchor</topology>
    </subcellularLocation>
</comment>
<reference evidence="9 10" key="1">
    <citation type="submission" date="2016-02" db="EMBL/GenBank/DDBJ databases">
        <title>Complete genome sequencing and analysis of ATSB10, Dyella thiooxydans isolated from rhizosphere soil of sunflower (Helianthus annuus L.).</title>
        <authorList>
            <person name="Lee Y."/>
            <person name="Hwangbo K."/>
            <person name="Chung H."/>
            <person name="Yoo J."/>
            <person name="Kim K.Y."/>
            <person name="Sa T.M."/>
            <person name="Um Y."/>
            <person name="Madhaiyan M."/>
        </authorList>
    </citation>
    <scope>NUCLEOTIDE SEQUENCE [LARGE SCALE GENOMIC DNA]</scope>
    <source>
        <strain evidence="9 10">ATSB10</strain>
    </source>
</reference>
<evidence type="ECO:0000256" key="3">
    <source>
        <dbReference type="ARBA" id="ARBA00023136"/>
    </source>
</evidence>
<keyword evidence="10" id="KW-1185">Reference proteome</keyword>
<name>A0A160N452_9GAMM</name>
<evidence type="ECO:0000256" key="6">
    <source>
        <dbReference type="ARBA" id="ARBA00023288"/>
    </source>
</evidence>
<evidence type="ECO:0000256" key="4">
    <source>
        <dbReference type="ARBA" id="ARBA00023139"/>
    </source>
</evidence>
<dbReference type="STRING" id="445710.ATSB10_29140"/>
<dbReference type="InterPro" id="IPR032831">
    <property type="entry name" value="LptM_cons"/>
</dbReference>
<evidence type="ECO:0000256" key="1">
    <source>
        <dbReference type="ARBA" id="ARBA00004459"/>
    </source>
</evidence>
<keyword evidence="4" id="KW-0564">Palmitate</keyword>
<evidence type="ECO:0000256" key="8">
    <source>
        <dbReference type="SAM" id="SignalP"/>
    </source>
</evidence>
<feature type="chain" id="PRO_5007818689" description="Sugar transporter" evidence="8">
    <location>
        <begin position="19"/>
        <end position="66"/>
    </location>
</feature>
<dbReference type="KEGG" id="dtx:ATSB10_29140"/>
<evidence type="ECO:0000313" key="9">
    <source>
        <dbReference type="EMBL" id="AND70368.1"/>
    </source>
</evidence>
<sequence>MRRLLLPTLAALSAAALAGCGNKGPLVLPAKPVAPASAASAPVTPAGASSSSPVPATSTPASTGSR</sequence>
<feature type="signal peptide" evidence="8">
    <location>
        <begin position="1"/>
        <end position="18"/>
    </location>
</feature>
<organism evidence="9 10">
    <name type="scientific">Dyella thiooxydans</name>
    <dbReference type="NCBI Taxonomy" id="445710"/>
    <lineage>
        <taxon>Bacteria</taxon>
        <taxon>Pseudomonadati</taxon>
        <taxon>Pseudomonadota</taxon>
        <taxon>Gammaproteobacteria</taxon>
        <taxon>Lysobacterales</taxon>
        <taxon>Rhodanobacteraceae</taxon>
        <taxon>Dyella</taxon>
    </lineage>
</organism>
<dbReference type="RefSeq" id="WP_063673411.1">
    <property type="nucleotide sequence ID" value="NZ_CP014841.1"/>
</dbReference>
<proteinExistence type="predicted"/>
<dbReference type="NCBIfam" id="NF047847">
    <property type="entry name" value="SS_mature_LptM"/>
    <property type="match status" value="1"/>
</dbReference>
<gene>
    <name evidence="9" type="ORF">ATSB10_29140</name>
</gene>
<evidence type="ECO:0000256" key="5">
    <source>
        <dbReference type="ARBA" id="ARBA00023237"/>
    </source>
</evidence>
<dbReference type="GO" id="GO:0009279">
    <property type="term" value="C:cell outer membrane"/>
    <property type="evidence" value="ECO:0007669"/>
    <property type="project" value="UniProtKB-SubCell"/>
</dbReference>